<dbReference type="GO" id="GO:0001671">
    <property type="term" value="F:ATPase activator activity"/>
    <property type="evidence" value="ECO:0007669"/>
    <property type="project" value="InterPro"/>
</dbReference>
<dbReference type="PROSITE" id="PS01360">
    <property type="entry name" value="ZF_MYND_1"/>
    <property type="match status" value="1"/>
</dbReference>
<reference evidence="9 10" key="1">
    <citation type="submission" date="2019-03" db="EMBL/GenBank/DDBJ databases">
        <authorList>
            <person name="Gaulin E."/>
            <person name="Dumas B."/>
        </authorList>
    </citation>
    <scope>NUCLEOTIDE SEQUENCE [LARGE SCALE GENOMIC DNA]</scope>
    <source>
        <strain evidence="9">CBS 568.67</strain>
    </source>
</reference>
<evidence type="ECO:0000256" key="4">
    <source>
        <dbReference type="ARBA" id="ARBA00022833"/>
    </source>
</evidence>
<evidence type="ECO:0000256" key="1">
    <source>
        <dbReference type="ARBA" id="ARBA00006817"/>
    </source>
</evidence>
<dbReference type="EMBL" id="VJMH01005586">
    <property type="protein sequence ID" value="KAF0694223.1"/>
    <property type="molecule type" value="Genomic_DNA"/>
</dbReference>
<dbReference type="Pfam" id="PF09229">
    <property type="entry name" value="Aha1_N"/>
    <property type="match status" value="1"/>
</dbReference>
<dbReference type="SUPFAM" id="SSF103111">
    <property type="entry name" value="Activator of Hsp90 ATPase, Aha1"/>
    <property type="match status" value="1"/>
</dbReference>
<dbReference type="InterPro" id="IPR002893">
    <property type="entry name" value="Znf_MYND"/>
</dbReference>
<dbReference type="EMBL" id="CAADRA010005607">
    <property type="protein sequence ID" value="VFT91699.1"/>
    <property type="molecule type" value="Genomic_DNA"/>
</dbReference>
<evidence type="ECO:0000313" key="10">
    <source>
        <dbReference type="Proteomes" id="UP000332933"/>
    </source>
</evidence>
<dbReference type="GO" id="GO:0008270">
    <property type="term" value="F:zinc ion binding"/>
    <property type="evidence" value="ECO:0007669"/>
    <property type="project" value="UniProtKB-KW"/>
</dbReference>
<reference evidence="8" key="2">
    <citation type="submission" date="2019-06" db="EMBL/GenBank/DDBJ databases">
        <title>Genomics analysis of Aphanomyces spp. identifies a new class of oomycete effector associated with host adaptation.</title>
        <authorList>
            <person name="Gaulin E."/>
        </authorList>
    </citation>
    <scope>NUCLEOTIDE SEQUENCE</scope>
    <source>
        <strain evidence="8">CBS 578.67</strain>
    </source>
</reference>
<dbReference type="InterPro" id="IPR015310">
    <property type="entry name" value="AHSA1-like_N"/>
</dbReference>
<evidence type="ECO:0000256" key="2">
    <source>
        <dbReference type="ARBA" id="ARBA00022723"/>
    </source>
</evidence>
<dbReference type="Gene3D" id="3.15.10.20">
    <property type="entry name" value="Activator of Hsp90 ATPase Aha1, N-terminal domain"/>
    <property type="match status" value="1"/>
</dbReference>
<keyword evidence="10" id="KW-1185">Reference proteome</keyword>
<dbReference type="GO" id="GO:0006457">
    <property type="term" value="P:protein folding"/>
    <property type="evidence" value="ECO:0007669"/>
    <property type="project" value="TreeGrafter"/>
</dbReference>
<evidence type="ECO:0000259" key="7">
    <source>
        <dbReference type="PROSITE" id="PS50865"/>
    </source>
</evidence>
<accession>A0A485L4H1</accession>
<keyword evidence="4" id="KW-0862">Zinc</keyword>
<proteinExistence type="inferred from homology"/>
<dbReference type="Pfam" id="PF01753">
    <property type="entry name" value="zf-MYND"/>
    <property type="match status" value="1"/>
</dbReference>
<dbReference type="GO" id="GO:0005829">
    <property type="term" value="C:cytosol"/>
    <property type="evidence" value="ECO:0007669"/>
    <property type="project" value="TreeGrafter"/>
</dbReference>
<feature type="region of interest" description="Disordered" evidence="6">
    <location>
        <begin position="1"/>
        <end position="36"/>
    </location>
</feature>
<dbReference type="PANTHER" id="PTHR13009">
    <property type="entry name" value="HEAT SHOCK PROTEIN 90 HSP90 CO-CHAPERONE AHA-1"/>
    <property type="match status" value="1"/>
</dbReference>
<gene>
    <name evidence="9" type="primary">Aste57867_14882</name>
    <name evidence="8" type="ORF">As57867_014826</name>
    <name evidence="9" type="ORF">ASTE57867_14882</name>
</gene>
<sequence>MKKTDVNDYSRFNDIVDSDEEKEKAKDPCRNCSKGGAKLKCSVCKKAAYCDRKCQTSDWSFHRRTCKKPEEKKKENERPKRPEESSSNGGTGSSSSSTSNGEKKSSKPIAPRTEIVKEDEDIENARGYKNGMPYFHREQSEHEKSLIGDIAPKKIEVAPPVPSVDHDGSAWNHAGTFEQRDLTKWSQDRLKELLANLEFASHSFTIRAGEVKDMTGDASICVVRGKKRFLFDFGFKLEWEAVGKGYKGKVHFHDISNDGDYEIECKYEKRPANALEAAELREAVAVQTSGVQKLVLDRVAQYVQEYQAL</sequence>
<keyword evidence="3 5" id="KW-0863">Zinc-finger</keyword>
<feature type="domain" description="MYND-type" evidence="7">
    <location>
        <begin position="29"/>
        <end position="66"/>
    </location>
</feature>
<feature type="compositionally biased region" description="Low complexity" evidence="6">
    <location>
        <begin position="85"/>
        <end position="100"/>
    </location>
</feature>
<organism evidence="9 10">
    <name type="scientific">Aphanomyces stellatus</name>
    <dbReference type="NCBI Taxonomy" id="120398"/>
    <lineage>
        <taxon>Eukaryota</taxon>
        <taxon>Sar</taxon>
        <taxon>Stramenopiles</taxon>
        <taxon>Oomycota</taxon>
        <taxon>Saprolegniomycetes</taxon>
        <taxon>Saprolegniales</taxon>
        <taxon>Verrucalvaceae</taxon>
        <taxon>Aphanomyces</taxon>
    </lineage>
</organism>
<comment type="similarity">
    <text evidence="1">Belongs to the AHA1 family.</text>
</comment>
<dbReference type="PANTHER" id="PTHR13009:SF22">
    <property type="entry name" value="LD43819P"/>
    <property type="match status" value="1"/>
</dbReference>
<dbReference type="OrthoDB" id="341421at2759"/>
<dbReference type="SUPFAM" id="SSF144232">
    <property type="entry name" value="HIT/MYND zinc finger-like"/>
    <property type="match status" value="1"/>
</dbReference>
<dbReference type="Proteomes" id="UP000332933">
    <property type="component" value="Unassembled WGS sequence"/>
</dbReference>
<protein>
    <submittedName>
        <fullName evidence="9">Aste57867_14882 protein</fullName>
    </submittedName>
</protein>
<evidence type="ECO:0000256" key="6">
    <source>
        <dbReference type="SAM" id="MobiDB-lite"/>
    </source>
</evidence>
<evidence type="ECO:0000313" key="9">
    <source>
        <dbReference type="EMBL" id="VFT91699.1"/>
    </source>
</evidence>
<dbReference type="PROSITE" id="PS50865">
    <property type="entry name" value="ZF_MYND_2"/>
    <property type="match status" value="1"/>
</dbReference>
<dbReference type="AlphaFoldDB" id="A0A485L4H1"/>
<dbReference type="Gene3D" id="6.10.140.2220">
    <property type="match status" value="1"/>
</dbReference>
<evidence type="ECO:0000313" key="8">
    <source>
        <dbReference type="EMBL" id="KAF0694223.1"/>
    </source>
</evidence>
<keyword evidence="2" id="KW-0479">Metal-binding</keyword>
<name>A0A485L4H1_9STRA</name>
<feature type="region of interest" description="Disordered" evidence="6">
    <location>
        <begin position="54"/>
        <end position="133"/>
    </location>
</feature>
<evidence type="ECO:0000256" key="3">
    <source>
        <dbReference type="ARBA" id="ARBA00022771"/>
    </source>
</evidence>
<feature type="compositionally biased region" description="Basic and acidic residues" evidence="6">
    <location>
        <begin position="67"/>
        <end position="84"/>
    </location>
</feature>
<dbReference type="SMART" id="SM01000">
    <property type="entry name" value="Aha1_N"/>
    <property type="match status" value="1"/>
</dbReference>
<dbReference type="InterPro" id="IPR036338">
    <property type="entry name" value="Aha1"/>
</dbReference>
<evidence type="ECO:0000256" key="5">
    <source>
        <dbReference type="PROSITE-ProRule" id="PRU00134"/>
    </source>
</evidence>
<dbReference type="GO" id="GO:0051087">
    <property type="term" value="F:protein-folding chaperone binding"/>
    <property type="evidence" value="ECO:0007669"/>
    <property type="project" value="InterPro"/>
</dbReference>